<dbReference type="EMBL" id="QBMN01000090">
    <property type="protein sequence ID" value="PZO39298.1"/>
    <property type="molecule type" value="Genomic_DNA"/>
</dbReference>
<dbReference type="Proteomes" id="UP000249081">
    <property type="component" value="Unassembled WGS sequence"/>
</dbReference>
<proteinExistence type="predicted"/>
<reference evidence="2" key="1">
    <citation type="submission" date="2018-04" db="EMBL/GenBank/DDBJ databases">
        <authorList>
            <person name="Cornet L."/>
        </authorList>
    </citation>
    <scope>NUCLEOTIDE SEQUENCE [LARGE SCALE GENOMIC DNA]</scope>
</reference>
<name>A0A2W4Y7S6_9CYAN</name>
<accession>A0A2W4Y7S6</accession>
<reference evidence="1 2" key="2">
    <citation type="submission" date="2018-06" db="EMBL/GenBank/DDBJ databases">
        <title>Metagenomic assembly of (sub)arctic Cyanobacteria and their associated microbiome from non-axenic cultures.</title>
        <authorList>
            <person name="Baurain D."/>
        </authorList>
    </citation>
    <scope>NUCLEOTIDE SEQUENCE [LARGE SCALE GENOMIC DNA]</scope>
    <source>
        <strain evidence="1">ULC041bin1</strain>
    </source>
</reference>
<gene>
    <name evidence="1" type="ORF">DCF17_13400</name>
</gene>
<evidence type="ECO:0000313" key="2">
    <source>
        <dbReference type="Proteomes" id="UP000249081"/>
    </source>
</evidence>
<evidence type="ECO:0008006" key="3">
    <source>
        <dbReference type="Google" id="ProtNLM"/>
    </source>
</evidence>
<organism evidence="1 2">
    <name type="scientific">Shackletoniella antarctica</name>
    <dbReference type="NCBI Taxonomy" id="268115"/>
    <lineage>
        <taxon>Bacteria</taxon>
        <taxon>Bacillati</taxon>
        <taxon>Cyanobacteriota</taxon>
        <taxon>Cyanophyceae</taxon>
        <taxon>Oculatellales</taxon>
        <taxon>Oculatellaceae</taxon>
        <taxon>Shackletoniella</taxon>
    </lineage>
</organism>
<dbReference type="AlphaFoldDB" id="A0A2W4Y7S6"/>
<comment type="caution">
    <text evidence="1">The sequence shown here is derived from an EMBL/GenBank/DDBJ whole genome shotgun (WGS) entry which is preliminary data.</text>
</comment>
<sequence length="85" mass="9893">MECSEPPIKLRKQVIFMTTKRSVSAPAQKHWEPSLIDHNQSTNTQRCPCCSHTLLRHIRLNQLYWRCGHCHQAMPTIDAHAVFID</sequence>
<protein>
    <recommendedName>
        <fullName evidence="3">Transposase zinc-ribbon domain-containing protein</fullName>
    </recommendedName>
</protein>
<evidence type="ECO:0000313" key="1">
    <source>
        <dbReference type="EMBL" id="PZO39298.1"/>
    </source>
</evidence>